<gene>
    <name evidence="1" type="ordered locus">Tbis_2014</name>
</gene>
<dbReference type="OrthoDB" id="5198721at2"/>
<organism evidence="1 2">
    <name type="scientific">Thermobispora bispora (strain ATCC 19993 / DSM 43833 / CBS 139.67 / JCM 10125 / KCTC 9307 / NBRC 14880 / R51)</name>
    <dbReference type="NCBI Taxonomy" id="469371"/>
    <lineage>
        <taxon>Bacteria</taxon>
        <taxon>Bacillati</taxon>
        <taxon>Actinomycetota</taxon>
        <taxon>Actinomycetes</taxon>
        <taxon>Streptosporangiales</taxon>
        <taxon>Streptosporangiaceae</taxon>
        <taxon>Thermobispora</taxon>
    </lineage>
</organism>
<proteinExistence type="predicted"/>
<accession>D6Y1X0</accession>
<reference evidence="1 2" key="1">
    <citation type="submission" date="2010-01" db="EMBL/GenBank/DDBJ databases">
        <title>The complete genome of Thermobispora bispora DSM 43833.</title>
        <authorList>
            <consortium name="US DOE Joint Genome Institute (JGI-PGF)"/>
            <person name="Lucas S."/>
            <person name="Copeland A."/>
            <person name="Lapidus A."/>
            <person name="Glavina del Rio T."/>
            <person name="Dalin E."/>
            <person name="Tice H."/>
            <person name="Bruce D."/>
            <person name="Goodwin L."/>
            <person name="Pitluck S."/>
            <person name="Kyrpides N."/>
            <person name="Mavromatis K."/>
            <person name="Ivanova N."/>
            <person name="Mikhailova N."/>
            <person name="Chertkov O."/>
            <person name="Brettin T."/>
            <person name="Detter J.C."/>
            <person name="Han C."/>
            <person name="Larimer F."/>
            <person name="Land M."/>
            <person name="Hauser L."/>
            <person name="Markowitz V."/>
            <person name="Cheng J.-F."/>
            <person name="Hugenholtz P."/>
            <person name="Woyke T."/>
            <person name="Wu D."/>
            <person name="Jando M."/>
            <person name="Schneider S."/>
            <person name="Klenk H.-P."/>
            <person name="Eisen J.A."/>
        </authorList>
    </citation>
    <scope>NUCLEOTIDE SEQUENCE [LARGE SCALE GENOMIC DNA]</scope>
    <source>
        <strain evidence="2">ATCC 19993 / DSM 43833 / CBS 139.67 / JCM 10125 / KCTC 9307 / NBRC 14880 / R51</strain>
    </source>
</reference>
<keyword evidence="2" id="KW-1185">Reference proteome</keyword>
<evidence type="ECO:0000313" key="1">
    <source>
        <dbReference type="EMBL" id="ADG88726.1"/>
    </source>
</evidence>
<dbReference type="HOGENOM" id="CLU_2921260_0_0_11"/>
<sequence>MTDSGGAPRTGEPADGIAAVLAPLERLGDTPVSGHVAIFEEVLAGLEAVLASVGEPGPDAP</sequence>
<dbReference type="STRING" id="469371.Tbis_2014"/>
<protein>
    <submittedName>
        <fullName evidence="1">Uncharacterized protein</fullName>
    </submittedName>
</protein>
<dbReference type="Proteomes" id="UP000006640">
    <property type="component" value="Chromosome"/>
</dbReference>
<dbReference type="EMBL" id="CP001874">
    <property type="protein sequence ID" value="ADG88726.1"/>
    <property type="molecule type" value="Genomic_DNA"/>
</dbReference>
<name>D6Y1X0_THEBD</name>
<dbReference type="RefSeq" id="WP_013132259.1">
    <property type="nucleotide sequence ID" value="NC_014165.1"/>
</dbReference>
<evidence type="ECO:0000313" key="2">
    <source>
        <dbReference type="Proteomes" id="UP000006640"/>
    </source>
</evidence>
<dbReference type="KEGG" id="tbi:Tbis_2014"/>
<dbReference type="AlphaFoldDB" id="D6Y1X0"/>